<dbReference type="InterPro" id="IPR029044">
    <property type="entry name" value="Nucleotide-diphossugar_trans"/>
</dbReference>
<dbReference type="Gene3D" id="3.90.550.10">
    <property type="entry name" value="Spore Coat Polysaccharide Biosynthesis Protein SpsA, Chain A"/>
    <property type="match status" value="1"/>
</dbReference>
<evidence type="ECO:0000259" key="1">
    <source>
        <dbReference type="Pfam" id="PF00535"/>
    </source>
</evidence>
<dbReference type="EMBL" id="CP037452">
    <property type="protein sequence ID" value="QDV49526.1"/>
    <property type="molecule type" value="Genomic_DNA"/>
</dbReference>
<proteinExistence type="predicted"/>
<dbReference type="GO" id="GO:0016740">
    <property type="term" value="F:transferase activity"/>
    <property type="evidence" value="ECO:0007669"/>
    <property type="project" value="UniProtKB-KW"/>
</dbReference>
<protein>
    <submittedName>
        <fullName evidence="2">Glycosyl transferase family 2</fullName>
    </submittedName>
</protein>
<sequence length="287" mass="33180">MKKLTIGMAVYDDAPGVWFTIQDIRDDYPELMDQIEFIVVDNNPESKHGKATKDWVERWVSNGRYIPFEKGGTAAPRNHIFEVATAPSVLCLDSHVLLGDNALPRLLSWYEQFPDALDLFHGPMIYDGLDGNMATHMNEEWRDGMFGTWGFDPRGSNPDFLPFDIRMHGLGLFSCRKDAWLGFNPKFERFGGEEGYIHEKYRTHGRKTMCLPFLRWNHCFLRPEGPKYPICNSYKLRNYLIGWKELGMNLNDPINHFRSIGMHDAEIKRIIESTGIKHELPPKEQAA</sequence>
<dbReference type="OrthoDB" id="198005at2"/>
<dbReference type="Pfam" id="PF00535">
    <property type="entry name" value="Glycos_transf_2"/>
    <property type="match status" value="1"/>
</dbReference>
<keyword evidence="3" id="KW-1185">Reference proteome</keyword>
<organism evidence="2 3">
    <name type="scientific">Gimesia fumaroli</name>
    <dbReference type="NCBI Taxonomy" id="2527976"/>
    <lineage>
        <taxon>Bacteria</taxon>
        <taxon>Pseudomonadati</taxon>
        <taxon>Planctomycetota</taxon>
        <taxon>Planctomycetia</taxon>
        <taxon>Planctomycetales</taxon>
        <taxon>Planctomycetaceae</taxon>
        <taxon>Gimesia</taxon>
    </lineage>
</organism>
<dbReference type="InterPro" id="IPR001173">
    <property type="entry name" value="Glyco_trans_2-like"/>
</dbReference>
<dbReference type="SUPFAM" id="SSF53448">
    <property type="entry name" value="Nucleotide-diphospho-sugar transferases"/>
    <property type="match status" value="1"/>
</dbReference>
<accession>A0A518I8T9</accession>
<evidence type="ECO:0000313" key="3">
    <source>
        <dbReference type="Proteomes" id="UP000318313"/>
    </source>
</evidence>
<reference evidence="2 3" key="1">
    <citation type="submission" date="2019-03" db="EMBL/GenBank/DDBJ databases">
        <title>Deep-cultivation of Planctomycetes and their phenomic and genomic characterization uncovers novel biology.</title>
        <authorList>
            <person name="Wiegand S."/>
            <person name="Jogler M."/>
            <person name="Boedeker C."/>
            <person name="Pinto D."/>
            <person name="Vollmers J."/>
            <person name="Rivas-Marin E."/>
            <person name="Kohn T."/>
            <person name="Peeters S.H."/>
            <person name="Heuer A."/>
            <person name="Rast P."/>
            <person name="Oberbeckmann S."/>
            <person name="Bunk B."/>
            <person name="Jeske O."/>
            <person name="Meyerdierks A."/>
            <person name="Storesund J.E."/>
            <person name="Kallscheuer N."/>
            <person name="Luecker S."/>
            <person name="Lage O.M."/>
            <person name="Pohl T."/>
            <person name="Merkel B.J."/>
            <person name="Hornburger P."/>
            <person name="Mueller R.-W."/>
            <person name="Bruemmer F."/>
            <person name="Labrenz M."/>
            <person name="Spormann A.M."/>
            <person name="Op den Camp H."/>
            <person name="Overmann J."/>
            <person name="Amann R."/>
            <person name="Jetten M.S.M."/>
            <person name="Mascher T."/>
            <person name="Medema M.H."/>
            <person name="Devos D.P."/>
            <person name="Kaster A.-K."/>
            <person name="Ovreas L."/>
            <person name="Rohde M."/>
            <person name="Galperin M.Y."/>
            <person name="Jogler C."/>
        </authorList>
    </citation>
    <scope>NUCLEOTIDE SEQUENCE [LARGE SCALE GENOMIC DNA]</scope>
    <source>
        <strain evidence="2 3">Enr17</strain>
    </source>
</reference>
<keyword evidence="2" id="KW-0808">Transferase</keyword>
<dbReference type="CDD" id="cd00761">
    <property type="entry name" value="Glyco_tranf_GTA_type"/>
    <property type="match status" value="1"/>
</dbReference>
<feature type="domain" description="Glycosyltransferase 2-like" evidence="1">
    <location>
        <begin position="6"/>
        <end position="138"/>
    </location>
</feature>
<evidence type="ECO:0000313" key="2">
    <source>
        <dbReference type="EMBL" id="QDV49526.1"/>
    </source>
</evidence>
<gene>
    <name evidence="2" type="ORF">Enr17x_15450</name>
</gene>
<dbReference type="Proteomes" id="UP000318313">
    <property type="component" value="Chromosome"/>
</dbReference>
<dbReference type="RefSeq" id="WP_145307350.1">
    <property type="nucleotide sequence ID" value="NZ_CP037452.1"/>
</dbReference>
<dbReference type="AlphaFoldDB" id="A0A518I8T9"/>
<name>A0A518I8T9_9PLAN</name>
<dbReference type="KEGG" id="gfm:Enr17x_15450"/>